<comment type="caution">
    <text evidence="2">The sequence shown here is derived from an EMBL/GenBank/DDBJ whole genome shotgun (WGS) entry which is preliminary data.</text>
</comment>
<dbReference type="InterPro" id="IPR034660">
    <property type="entry name" value="DinB/YfiT-like"/>
</dbReference>
<protein>
    <submittedName>
        <fullName evidence="2">TIGR03086 family protein</fullName>
    </submittedName>
</protein>
<dbReference type="NCBIfam" id="TIGR03083">
    <property type="entry name" value="maleylpyruvate isomerase family mycothiol-dependent enzyme"/>
    <property type="match status" value="1"/>
</dbReference>
<dbReference type="GO" id="GO:0046872">
    <property type="term" value="F:metal ion binding"/>
    <property type="evidence" value="ECO:0007669"/>
    <property type="project" value="InterPro"/>
</dbReference>
<evidence type="ECO:0000313" key="3">
    <source>
        <dbReference type="Proteomes" id="UP000432015"/>
    </source>
</evidence>
<name>A0A7K1LDM5_9ACTN</name>
<dbReference type="AlphaFoldDB" id="A0A7K1LDM5"/>
<evidence type="ECO:0000313" key="2">
    <source>
        <dbReference type="EMBL" id="MUN42541.1"/>
    </source>
</evidence>
<dbReference type="EMBL" id="WOFH01000022">
    <property type="protein sequence ID" value="MUN42541.1"/>
    <property type="molecule type" value="Genomic_DNA"/>
</dbReference>
<keyword evidence="3" id="KW-1185">Reference proteome</keyword>
<dbReference type="InterPro" id="IPR017517">
    <property type="entry name" value="Maleyloyr_isom"/>
</dbReference>
<sequence>MSVQDQMLPAAEAAARIMRETPADRLDDPSPCPGWSVRDLVNHLCLWNARGETAARRQPPGGPGEDHDFTAEPDWADRFAEQARGTAEAWDDPAAWEGKTSLSGLSEGMPAPFVGGLLLSELVLHGWDLAAATGREPGFAAETVQAEWDYLVTTVELGRRYKVFGEEVPVAADAPLLDRVVGLSGRDPRWTP</sequence>
<dbReference type="InterPro" id="IPR017520">
    <property type="entry name" value="CHP03086"/>
</dbReference>
<dbReference type="InterPro" id="IPR024344">
    <property type="entry name" value="MDMPI_metal-binding"/>
</dbReference>
<dbReference type="Proteomes" id="UP000432015">
    <property type="component" value="Unassembled WGS sequence"/>
</dbReference>
<dbReference type="RefSeq" id="WP_156222330.1">
    <property type="nucleotide sequence ID" value="NZ_WOFH01000022.1"/>
</dbReference>
<dbReference type="Gene3D" id="1.20.120.450">
    <property type="entry name" value="dinb family like domain"/>
    <property type="match status" value="1"/>
</dbReference>
<reference evidence="2 3" key="1">
    <citation type="submission" date="2019-11" db="EMBL/GenBank/DDBJ databases">
        <authorList>
            <person name="Cao P."/>
        </authorList>
    </citation>
    <scope>NUCLEOTIDE SEQUENCE [LARGE SCALE GENOMIC DNA]</scope>
    <source>
        <strain evidence="2 3">NEAU-AAG5</strain>
    </source>
</reference>
<dbReference type="SUPFAM" id="SSF109854">
    <property type="entry name" value="DinB/YfiT-like putative metalloenzymes"/>
    <property type="match status" value="1"/>
</dbReference>
<gene>
    <name evidence="2" type="ORF">GNZ18_39020</name>
</gene>
<dbReference type="Pfam" id="PF11716">
    <property type="entry name" value="MDMPI_N"/>
    <property type="match status" value="1"/>
</dbReference>
<evidence type="ECO:0000259" key="1">
    <source>
        <dbReference type="Pfam" id="PF11716"/>
    </source>
</evidence>
<organism evidence="2 3">
    <name type="scientific">Actinomadura litoris</name>
    <dbReference type="NCBI Taxonomy" id="2678616"/>
    <lineage>
        <taxon>Bacteria</taxon>
        <taxon>Bacillati</taxon>
        <taxon>Actinomycetota</taxon>
        <taxon>Actinomycetes</taxon>
        <taxon>Streptosporangiales</taxon>
        <taxon>Thermomonosporaceae</taxon>
        <taxon>Actinomadura</taxon>
    </lineage>
</organism>
<feature type="domain" description="Mycothiol-dependent maleylpyruvate isomerase metal-binding" evidence="1">
    <location>
        <begin position="10"/>
        <end position="130"/>
    </location>
</feature>
<proteinExistence type="predicted"/>
<accession>A0A7K1LDM5</accession>
<dbReference type="NCBIfam" id="TIGR03086">
    <property type="entry name" value="TIGR03086 family metal-binding protein"/>
    <property type="match status" value="1"/>
</dbReference>